<organism evidence="3">
    <name type="scientific">Opuntia streptacantha</name>
    <name type="common">Prickly pear cactus</name>
    <name type="synonym">Opuntia cardona</name>
    <dbReference type="NCBI Taxonomy" id="393608"/>
    <lineage>
        <taxon>Eukaryota</taxon>
        <taxon>Viridiplantae</taxon>
        <taxon>Streptophyta</taxon>
        <taxon>Embryophyta</taxon>
        <taxon>Tracheophyta</taxon>
        <taxon>Spermatophyta</taxon>
        <taxon>Magnoliopsida</taxon>
        <taxon>eudicotyledons</taxon>
        <taxon>Gunneridae</taxon>
        <taxon>Pentapetalae</taxon>
        <taxon>Caryophyllales</taxon>
        <taxon>Cactineae</taxon>
        <taxon>Cactaceae</taxon>
        <taxon>Opuntioideae</taxon>
        <taxon>Opuntia</taxon>
    </lineage>
</organism>
<protein>
    <recommendedName>
        <fullName evidence="2">GRAM domain-containing protein</fullName>
    </recommendedName>
</protein>
<reference evidence="3" key="2">
    <citation type="submission" date="2020-07" db="EMBL/GenBank/DDBJ databases">
        <authorList>
            <person name="Vera ALvarez R."/>
            <person name="Arias-Moreno D.M."/>
            <person name="Jimenez-Jacinto V."/>
            <person name="Jimenez-Bremont J.F."/>
            <person name="Swaminathan K."/>
            <person name="Moose S.P."/>
            <person name="Guerrero-Gonzalez M.L."/>
            <person name="Marino-Ramirez L."/>
            <person name="Landsman D."/>
            <person name="Rodriguez-Kessler M."/>
            <person name="Delgado-Sanchez P."/>
        </authorList>
    </citation>
    <scope>NUCLEOTIDE SEQUENCE</scope>
    <source>
        <tissue evidence="3">Cladode</tissue>
    </source>
</reference>
<name>A0A7C8YL53_OPUST</name>
<evidence type="ECO:0000259" key="2">
    <source>
        <dbReference type="SMART" id="SM00568"/>
    </source>
</evidence>
<dbReference type="Gene3D" id="2.30.29.30">
    <property type="entry name" value="Pleckstrin-homology domain (PH domain)/Phosphotyrosine-binding domain (PTB)"/>
    <property type="match status" value="1"/>
</dbReference>
<dbReference type="EMBL" id="GISG01032508">
    <property type="protein sequence ID" value="MBA4620973.1"/>
    <property type="molecule type" value="Transcribed_RNA"/>
</dbReference>
<dbReference type="Pfam" id="PF02893">
    <property type="entry name" value="GRAM"/>
    <property type="match status" value="1"/>
</dbReference>
<dbReference type="PANTHER" id="PTHR31969">
    <property type="entry name" value="GEM-LIKE PROTEIN 2"/>
    <property type="match status" value="1"/>
</dbReference>
<dbReference type="EMBL" id="GISG01032509">
    <property type="protein sequence ID" value="MBA4620974.1"/>
    <property type="molecule type" value="Transcribed_RNA"/>
</dbReference>
<reference evidence="3" key="1">
    <citation type="journal article" date="2013" name="J. Plant Res.">
        <title>Effect of fungi and light on seed germination of three Opuntia species from semiarid lands of central Mexico.</title>
        <authorList>
            <person name="Delgado-Sanchez P."/>
            <person name="Jimenez-Bremont J.F."/>
            <person name="Guerrero-Gonzalez Mde L."/>
            <person name="Flores J."/>
        </authorList>
    </citation>
    <scope>NUCLEOTIDE SEQUENCE</scope>
    <source>
        <tissue evidence="3">Cladode</tissue>
    </source>
</reference>
<evidence type="ECO:0000256" key="1">
    <source>
        <dbReference type="ARBA" id="ARBA00009414"/>
    </source>
</evidence>
<comment type="similarity">
    <text evidence="1">Belongs to the GEM family.</text>
</comment>
<sequence>MMSASEGLKSVALNCLLGDQGRKIPAKLLTGPSTHQSASSTLEQSQSVVNSHTFAKVKERLSLGAKLLQVGKTEKLFKQVFSVREGEQLIKTFRCCLSTTVGPIAGVLFVSTDKLAFCSDKSVVKLTSPRGERVRFHYKVVIPLSKIQRVSQSQNVKKASQKYLQVVTMDDFEFWFLGFRSYSKMFKCLQYAISQA</sequence>
<dbReference type="InterPro" id="IPR011993">
    <property type="entry name" value="PH-like_dom_sf"/>
</dbReference>
<dbReference type="AlphaFoldDB" id="A0A7C8YL53"/>
<evidence type="ECO:0000313" key="3">
    <source>
        <dbReference type="EMBL" id="MBA4620974.1"/>
    </source>
</evidence>
<dbReference type="InterPro" id="IPR004182">
    <property type="entry name" value="GRAM"/>
</dbReference>
<feature type="domain" description="GRAM" evidence="2">
    <location>
        <begin position="75"/>
        <end position="154"/>
    </location>
</feature>
<dbReference type="InterPro" id="IPR037848">
    <property type="entry name" value="GEM-like"/>
</dbReference>
<dbReference type="SMART" id="SM00568">
    <property type="entry name" value="GRAM"/>
    <property type="match status" value="1"/>
</dbReference>
<proteinExistence type="inferred from homology"/>
<accession>A0A7C8YL53</accession>